<dbReference type="Pfam" id="PF00034">
    <property type="entry name" value="Cytochrom_C"/>
    <property type="match status" value="1"/>
</dbReference>
<accession>A0A4V5UVH9</accession>
<keyword evidence="1" id="KW-0813">Transport</keyword>
<dbReference type="PROSITE" id="PS51007">
    <property type="entry name" value="CYTC"/>
    <property type="match status" value="1"/>
</dbReference>
<dbReference type="InterPro" id="IPR009056">
    <property type="entry name" value="Cyt_c-like_dom"/>
</dbReference>
<feature type="binding site" description="covalent" evidence="6">
    <location>
        <position position="119"/>
    </location>
    <ligand>
        <name>heme c</name>
        <dbReference type="ChEBI" id="CHEBI:61717"/>
    </ligand>
</feature>
<keyword evidence="5 6" id="KW-0408">Iron</keyword>
<keyword evidence="3 6" id="KW-0479">Metal-binding</keyword>
<evidence type="ECO:0000256" key="6">
    <source>
        <dbReference type="PIRSR" id="PIRSR602324-1"/>
    </source>
</evidence>
<keyword evidence="10" id="KW-1185">Reference proteome</keyword>
<keyword evidence="4" id="KW-0249">Electron transport</keyword>
<gene>
    <name evidence="9" type="ORF">FC093_00730</name>
</gene>
<feature type="binding site" description="covalent" evidence="6">
    <location>
        <position position="123"/>
    </location>
    <ligand>
        <name>heme c</name>
        <dbReference type="ChEBI" id="CHEBI:61717"/>
    </ligand>
</feature>
<dbReference type="InterPro" id="IPR002324">
    <property type="entry name" value="Cyt_c_ID"/>
</dbReference>
<evidence type="ECO:0000259" key="8">
    <source>
        <dbReference type="PROSITE" id="PS51007"/>
    </source>
</evidence>
<dbReference type="SUPFAM" id="SSF46626">
    <property type="entry name" value="Cytochrome c"/>
    <property type="match status" value="1"/>
</dbReference>
<dbReference type="Proteomes" id="UP000305848">
    <property type="component" value="Unassembled WGS sequence"/>
</dbReference>
<dbReference type="OrthoDB" id="9816308at2"/>
<feature type="chain" id="PRO_5020582558" evidence="7">
    <location>
        <begin position="23"/>
        <end position="245"/>
    </location>
</feature>
<comment type="caution">
    <text evidence="9">The sequence shown here is derived from an EMBL/GenBank/DDBJ whole genome shotgun (WGS) entry which is preliminary data.</text>
</comment>
<evidence type="ECO:0000313" key="10">
    <source>
        <dbReference type="Proteomes" id="UP000305848"/>
    </source>
</evidence>
<keyword evidence="7" id="KW-0732">Signal</keyword>
<evidence type="ECO:0000256" key="3">
    <source>
        <dbReference type="ARBA" id="ARBA00022723"/>
    </source>
</evidence>
<evidence type="ECO:0000256" key="2">
    <source>
        <dbReference type="ARBA" id="ARBA00022617"/>
    </source>
</evidence>
<proteinExistence type="predicted"/>
<comment type="PTM">
    <text evidence="6">Binds 1 heme c group covalently per subunit.</text>
</comment>
<reference evidence="9 10" key="1">
    <citation type="submission" date="2019-05" db="EMBL/GenBank/DDBJ databases">
        <title>Panacibacter sp. strain 17mud1-8 Genome sequencing and assembly.</title>
        <authorList>
            <person name="Chhetri G."/>
        </authorList>
    </citation>
    <scope>NUCLEOTIDE SEQUENCE [LARGE SCALE GENOMIC DNA]</scope>
    <source>
        <strain evidence="9 10">17mud1-8</strain>
    </source>
</reference>
<evidence type="ECO:0000256" key="7">
    <source>
        <dbReference type="SAM" id="SignalP"/>
    </source>
</evidence>
<evidence type="ECO:0000256" key="4">
    <source>
        <dbReference type="ARBA" id="ARBA00022982"/>
    </source>
</evidence>
<organism evidence="9 10">
    <name type="scientific">Ilyomonas limi</name>
    <dbReference type="NCBI Taxonomy" id="2575867"/>
    <lineage>
        <taxon>Bacteria</taxon>
        <taxon>Pseudomonadati</taxon>
        <taxon>Bacteroidota</taxon>
        <taxon>Chitinophagia</taxon>
        <taxon>Chitinophagales</taxon>
        <taxon>Chitinophagaceae</taxon>
        <taxon>Ilyomonas</taxon>
    </lineage>
</organism>
<dbReference type="AlphaFoldDB" id="A0A4V5UVH9"/>
<dbReference type="EMBL" id="SZQL01000001">
    <property type="protein sequence ID" value="TKK71583.1"/>
    <property type="molecule type" value="Genomic_DNA"/>
</dbReference>
<dbReference type="GO" id="GO:0009055">
    <property type="term" value="F:electron transfer activity"/>
    <property type="evidence" value="ECO:0007669"/>
    <property type="project" value="InterPro"/>
</dbReference>
<feature type="domain" description="Cytochrome c" evidence="8">
    <location>
        <begin position="105"/>
        <end position="190"/>
    </location>
</feature>
<dbReference type="PRINTS" id="PR00606">
    <property type="entry name" value="CYTCHROMECID"/>
</dbReference>
<sequence length="245" mass="27107">MKKTQVFVCLSMVLISFLYATAYSKKFNKPFIIQQQNTVPVVKIINPKNKAVVNAASPVNYSITVSDKEDGDSKYDEINVKEVLLEVQYVSDTSALTKMMSESVQKDMAGLAAIRTSNCFNCHNFNSKLIGPSFNDIGKKYASNAANTALLQKHILEGSTGVWGNVSMPSHPELNKEQAANIVQWILQITTDNNTDYYVGTTGTFQIRSNKKGAYLLTGSYTDHGVENNAAQQLKGQDRIIIYSK</sequence>
<dbReference type="GO" id="GO:0020037">
    <property type="term" value="F:heme binding"/>
    <property type="evidence" value="ECO:0007669"/>
    <property type="project" value="InterPro"/>
</dbReference>
<feature type="binding site" description="covalent" evidence="6">
    <location>
        <position position="168"/>
    </location>
    <ligand>
        <name>heme c</name>
        <dbReference type="ChEBI" id="CHEBI:61717"/>
    </ligand>
</feature>
<dbReference type="InterPro" id="IPR036909">
    <property type="entry name" value="Cyt_c-like_dom_sf"/>
</dbReference>
<feature type="signal peptide" evidence="7">
    <location>
        <begin position="1"/>
        <end position="22"/>
    </location>
</feature>
<evidence type="ECO:0000256" key="1">
    <source>
        <dbReference type="ARBA" id="ARBA00022448"/>
    </source>
</evidence>
<keyword evidence="2 6" id="KW-0349">Heme</keyword>
<evidence type="ECO:0000256" key="5">
    <source>
        <dbReference type="ARBA" id="ARBA00023004"/>
    </source>
</evidence>
<dbReference type="GO" id="GO:0005506">
    <property type="term" value="F:iron ion binding"/>
    <property type="evidence" value="ECO:0007669"/>
    <property type="project" value="InterPro"/>
</dbReference>
<evidence type="ECO:0000313" key="9">
    <source>
        <dbReference type="EMBL" id="TKK71583.1"/>
    </source>
</evidence>
<dbReference type="RefSeq" id="WP_137259823.1">
    <property type="nucleotide sequence ID" value="NZ_SZQL01000001.1"/>
</dbReference>
<name>A0A4V5UVH9_9BACT</name>
<dbReference type="Gene3D" id="1.10.760.10">
    <property type="entry name" value="Cytochrome c-like domain"/>
    <property type="match status" value="1"/>
</dbReference>
<protein>
    <submittedName>
        <fullName evidence="9">C-type cytochrome</fullName>
    </submittedName>
</protein>